<proteinExistence type="predicted"/>
<keyword evidence="2" id="KW-1185">Reference proteome</keyword>
<gene>
    <name evidence="1" type="ORF">SAMN06264346_101523</name>
</gene>
<comment type="caution">
    <text evidence="1">The sequence shown here is derived from an EMBL/GenBank/DDBJ whole genome shotgun (WGS) entry which is preliminary data.</text>
</comment>
<reference evidence="1 2" key="1">
    <citation type="submission" date="2017-05" db="EMBL/GenBank/DDBJ databases">
        <authorList>
            <person name="Varghese N."/>
            <person name="Submissions S."/>
        </authorList>
    </citation>
    <scope>NUCLEOTIDE SEQUENCE [LARGE SCALE GENOMIC DNA]</scope>
    <source>
        <strain evidence="1 2">DSM 28214</strain>
    </source>
</reference>
<dbReference type="EMBL" id="FXTZ01000001">
    <property type="protein sequence ID" value="SMP06364.1"/>
    <property type="molecule type" value="Genomic_DNA"/>
</dbReference>
<evidence type="ECO:0000313" key="2">
    <source>
        <dbReference type="Proteomes" id="UP001157960"/>
    </source>
</evidence>
<accession>A0ABY1ND59</accession>
<dbReference type="Proteomes" id="UP001157960">
    <property type="component" value="Unassembled WGS sequence"/>
</dbReference>
<protein>
    <submittedName>
        <fullName evidence="1">Uncharacterized protein</fullName>
    </submittedName>
</protein>
<name>A0ABY1ND59_9FLAO</name>
<evidence type="ECO:0000313" key="1">
    <source>
        <dbReference type="EMBL" id="SMP06364.1"/>
    </source>
</evidence>
<organism evidence="1 2">
    <name type="scientific">Chryseobacterium profundimaris</name>
    <dbReference type="NCBI Taxonomy" id="1387275"/>
    <lineage>
        <taxon>Bacteria</taxon>
        <taxon>Pseudomonadati</taxon>
        <taxon>Bacteroidota</taxon>
        <taxon>Flavobacteriia</taxon>
        <taxon>Flavobacteriales</taxon>
        <taxon>Weeksellaceae</taxon>
        <taxon>Chryseobacterium group</taxon>
        <taxon>Chryseobacterium</taxon>
    </lineage>
</organism>
<sequence>MKNPRRNIFFGDFYDYGEKTYYEIIKQAYIKSLNLGP</sequence>